<keyword evidence="4" id="KW-1185">Reference proteome</keyword>
<name>Q1QYY4_CHRI1</name>
<dbReference type="HOGENOM" id="CLU_2367782_0_0_6"/>
<dbReference type="KEGG" id="csa:Csal_0967"/>
<dbReference type="Proteomes" id="UP000000239">
    <property type="component" value="Chromosome"/>
</dbReference>
<dbReference type="OrthoDB" id="6184155at2"/>
<accession>Q1QYY4</accession>
<protein>
    <submittedName>
        <fullName evidence="3">Uncharacterized protein</fullName>
    </submittedName>
</protein>
<feature type="compositionally biased region" description="Polar residues" evidence="1">
    <location>
        <begin position="73"/>
        <end position="85"/>
    </location>
</feature>
<evidence type="ECO:0000256" key="1">
    <source>
        <dbReference type="SAM" id="MobiDB-lite"/>
    </source>
</evidence>
<evidence type="ECO:0000313" key="4">
    <source>
        <dbReference type="Proteomes" id="UP000000239"/>
    </source>
</evidence>
<feature type="chain" id="PRO_5004196224" evidence="2">
    <location>
        <begin position="22"/>
        <end position="95"/>
    </location>
</feature>
<sequence length="95" mass="10061">MKARILISAIALAALPVAAQASFASSEALQVNHEALNVGQPVTQFSVDYQQLDTSGADSVGIAKAEHYISVTNTKQTDLPSNTADQPKLGHRADW</sequence>
<keyword evidence="2" id="KW-0732">Signal</keyword>
<dbReference type="GeneID" id="95333722"/>
<organism evidence="3 4">
    <name type="scientific">Chromohalobacter israelensis (strain ATCC BAA-138 / DSM 3043 / CIP 106854 / NCIMB 13768 / 1H11)</name>
    <name type="common">Chromohalobacter salexigens</name>
    <dbReference type="NCBI Taxonomy" id="290398"/>
    <lineage>
        <taxon>Bacteria</taxon>
        <taxon>Pseudomonadati</taxon>
        <taxon>Pseudomonadota</taxon>
        <taxon>Gammaproteobacteria</taxon>
        <taxon>Oceanospirillales</taxon>
        <taxon>Halomonadaceae</taxon>
        <taxon>Chromohalobacter</taxon>
    </lineage>
</organism>
<feature type="region of interest" description="Disordered" evidence="1">
    <location>
        <begin position="73"/>
        <end position="95"/>
    </location>
</feature>
<dbReference type="AlphaFoldDB" id="Q1QYY4"/>
<dbReference type="EMBL" id="CP000285">
    <property type="protein sequence ID" value="ABE58324.1"/>
    <property type="molecule type" value="Genomic_DNA"/>
</dbReference>
<evidence type="ECO:0000313" key="3">
    <source>
        <dbReference type="EMBL" id="ABE58324.1"/>
    </source>
</evidence>
<reference evidence="3 4" key="1">
    <citation type="journal article" date="2011" name="Stand. Genomic Sci.">
        <title>Complete genome sequence of the halophilic and highly halotolerant Chromohalobacter salexigens type strain (1H11(T)).</title>
        <authorList>
            <person name="Copeland A."/>
            <person name="O'Connor K."/>
            <person name="Lucas S."/>
            <person name="Lapidus A."/>
            <person name="Berry K.W."/>
            <person name="Detter J.C."/>
            <person name="Del Rio T.G."/>
            <person name="Hammon N."/>
            <person name="Dalin E."/>
            <person name="Tice H."/>
            <person name="Pitluck S."/>
            <person name="Bruce D."/>
            <person name="Goodwin L."/>
            <person name="Han C."/>
            <person name="Tapia R."/>
            <person name="Saunders E."/>
            <person name="Schmutz J."/>
            <person name="Brettin T."/>
            <person name="Larimer F."/>
            <person name="Land M."/>
            <person name="Hauser L."/>
            <person name="Vargas C."/>
            <person name="Nieto J.J."/>
            <person name="Kyrpides N.C."/>
            <person name="Ivanova N."/>
            <person name="Goker M."/>
            <person name="Klenk H.P."/>
            <person name="Csonka L.N."/>
            <person name="Woyke T."/>
        </authorList>
    </citation>
    <scope>NUCLEOTIDE SEQUENCE [LARGE SCALE GENOMIC DNA]</scope>
    <source>
        <strain evidence="4">ATCC BAA-138 / DSM 3043 / CIP 106854 / NCIMB 13768 / 1H11</strain>
    </source>
</reference>
<feature type="signal peptide" evidence="2">
    <location>
        <begin position="1"/>
        <end position="21"/>
    </location>
</feature>
<evidence type="ECO:0000256" key="2">
    <source>
        <dbReference type="SAM" id="SignalP"/>
    </source>
</evidence>
<dbReference type="RefSeq" id="WP_011506270.1">
    <property type="nucleotide sequence ID" value="NC_007963.1"/>
</dbReference>
<proteinExistence type="predicted"/>
<gene>
    <name evidence="3" type="ordered locus">Csal_0967</name>
</gene>